<gene>
    <name evidence="1" type="ORF">AKJ43_03210</name>
</gene>
<dbReference type="AlphaFoldDB" id="A0A133V5G0"/>
<organism evidence="1 2">
    <name type="scientific">candidate division MSBL1 archaeon SCGC-AAA261D19</name>
    <dbReference type="NCBI Taxonomy" id="1698273"/>
    <lineage>
        <taxon>Archaea</taxon>
        <taxon>Methanobacteriati</taxon>
        <taxon>Methanobacteriota</taxon>
        <taxon>candidate division MSBL1</taxon>
    </lineage>
</organism>
<protein>
    <submittedName>
        <fullName evidence="1">Uncharacterized protein</fullName>
    </submittedName>
</protein>
<dbReference type="EMBL" id="LHXX01000044">
    <property type="protein sequence ID" value="KXB01636.1"/>
    <property type="molecule type" value="Genomic_DNA"/>
</dbReference>
<evidence type="ECO:0000313" key="2">
    <source>
        <dbReference type="Proteomes" id="UP000070400"/>
    </source>
</evidence>
<name>A0A133V5G0_9EURY</name>
<sequence>MSVFRGIDEGDLLGPNLLEEMIGVALEEGVEVFSIDASLQDYIAEDFAKICKIKNREEELKYRLKLEWPEDFNDKGDREQEKSRLRDTFIRGGIAKHSNLSHIMKRLREHDDVIVGLDTNVLLDCAITSVLMDEFYAEDFPNWILLVIPKIGMAEIENKANQKFTGPPNHPRLGWPQYDGRIGQRALQEILELDKKDSDRPGLSIMTVGELKDPETVKTSDNWWKDSEIRSQFQKFLRNISFHKGTYFISQDRVNVMMSGAEGTEGLYLQKPDLKEFESGKISKEEFRKFLYELCVQFGEIKVNGMGGSNPSFQLSIFWPEKHVSDWRESKLKIKNLKKAM</sequence>
<keyword evidence="2" id="KW-1185">Reference proteome</keyword>
<accession>A0A133V5G0</accession>
<dbReference type="Gene3D" id="3.40.50.1010">
    <property type="entry name" value="5'-nuclease"/>
    <property type="match status" value="1"/>
</dbReference>
<evidence type="ECO:0000313" key="1">
    <source>
        <dbReference type="EMBL" id="KXB01636.1"/>
    </source>
</evidence>
<comment type="caution">
    <text evidence="1">The sequence shown here is derived from an EMBL/GenBank/DDBJ whole genome shotgun (WGS) entry which is preliminary data.</text>
</comment>
<reference evidence="1 2" key="1">
    <citation type="journal article" date="2016" name="Sci. Rep.">
        <title>Metabolic traits of an uncultured archaeal lineage -MSBL1- from brine pools of the Red Sea.</title>
        <authorList>
            <person name="Mwirichia R."/>
            <person name="Alam I."/>
            <person name="Rashid M."/>
            <person name="Vinu M."/>
            <person name="Ba-Alawi W."/>
            <person name="Anthony Kamau A."/>
            <person name="Kamanda Ngugi D."/>
            <person name="Goker M."/>
            <person name="Klenk H.P."/>
            <person name="Bajic V."/>
            <person name="Stingl U."/>
        </authorList>
    </citation>
    <scope>NUCLEOTIDE SEQUENCE [LARGE SCALE GENOMIC DNA]</scope>
    <source>
        <strain evidence="1">SCGC-AAA261D19</strain>
    </source>
</reference>
<dbReference type="Proteomes" id="UP000070400">
    <property type="component" value="Unassembled WGS sequence"/>
</dbReference>
<proteinExistence type="predicted"/>